<dbReference type="RefSeq" id="WP_053398159.1">
    <property type="nucleotide sequence ID" value="NZ_LFQU01000009.1"/>
</dbReference>
<organism evidence="3 4">
    <name type="scientific">Xylanibacter rarus</name>
    <dbReference type="NCBI Taxonomy" id="1676614"/>
    <lineage>
        <taxon>Bacteria</taxon>
        <taxon>Pseudomonadati</taxon>
        <taxon>Bacteroidota</taxon>
        <taxon>Bacteroidia</taxon>
        <taxon>Bacteroidales</taxon>
        <taxon>Prevotellaceae</taxon>
        <taxon>Xylanibacter</taxon>
    </lineage>
</organism>
<keyword evidence="4" id="KW-1185">Reference proteome</keyword>
<reference evidence="3 4" key="1">
    <citation type="submission" date="2015-06" db="EMBL/GenBank/DDBJ databases">
        <title>Prevotella sp. 109, sp. nov., a novel member of the family Prevotellaceae isolated from human faeces.</title>
        <authorList>
            <person name="Shkoporov A.N."/>
            <person name="Chaplin A.V."/>
            <person name="Kafarskaia L.I."/>
            <person name="Efimov B.A."/>
        </authorList>
    </citation>
    <scope>NUCLEOTIDE SEQUENCE [LARGE SCALE GENOMIC DNA]</scope>
    <source>
        <strain evidence="3 4">109</strain>
    </source>
</reference>
<proteinExistence type="predicted"/>
<dbReference type="InterPro" id="IPR011050">
    <property type="entry name" value="Pectin_lyase_fold/virulence"/>
</dbReference>
<dbReference type="OrthoDB" id="691503at2"/>
<feature type="chain" id="PRO_5034222711" description="Fibronectin type-III domain-containing protein" evidence="1">
    <location>
        <begin position="25"/>
        <end position="564"/>
    </location>
</feature>
<evidence type="ECO:0000256" key="1">
    <source>
        <dbReference type="SAM" id="SignalP"/>
    </source>
</evidence>
<name>A0A8E1QY74_9BACT</name>
<dbReference type="EMBL" id="LFQU01000009">
    <property type="protein sequence ID" value="KOO68762.1"/>
    <property type="molecule type" value="Genomic_DNA"/>
</dbReference>
<keyword evidence="1" id="KW-0732">Signal</keyword>
<evidence type="ECO:0000313" key="4">
    <source>
        <dbReference type="Proteomes" id="UP000036951"/>
    </source>
</evidence>
<dbReference type="Proteomes" id="UP000036951">
    <property type="component" value="Unassembled WGS sequence"/>
</dbReference>
<evidence type="ECO:0000313" key="3">
    <source>
        <dbReference type="EMBL" id="KOO68762.1"/>
    </source>
</evidence>
<protein>
    <recommendedName>
        <fullName evidence="2">Fibronectin type-III domain-containing protein</fullName>
    </recommendedName>
</protein>
<dbReference type="PROSITE" id="PS51257">
    <property type="entry name" value="PROKAR_LIPOPROTEIN"/>
    <property type="match status" value="1"/>
</dbReference>
<gene>
    <name evidence="3" type="ORF">ACU52_06265</name>
</gene>
<feature type="domain" description="Fibronectin type-III" evidence="2">
    <location>
        <begin position="145"/>
        <end position="224"/>
    </location>
</feature>
<feature type="domain" description="Fibronectin type-III" evidence="2">
    <location>
        <begin position="40"/>
        <end position="130"/>
    </location>
</feature>
<sequence>MKTINKFFSSILIMFLGLSVVSCTDGNDWGLDSAFDRLFGVGEDDITVETTATTATVTFSAMSATKDSLYFVIEVSKDSLYDEIAMGGERAKVFGLNKEIRKSPVVLTGLDGDSKYYMRIKTMSDTKAESKWVYYKEGESFKTQAEQIFDEVLADDYTDSEVTLRWNAPADSVTNILVVQGTDTTDYVLTETDKAEQTHTFTGLTPLTTYTFIIYNGEAKRGTQTVTTSAAPPAASYTEYLDADIERFNQALMDEILSKAQAATGSGNVSVTIVFPADKTIEVIGDDTQSDPGALTVPDGMSVNFFGRGGGETPVLRLLKSIDIAGSHNFITFQHLKIVDDGSGANYLINQSKACTVDKIEFTDCEVSGMKNTFFRLQGSEAKVINNLVIDNCLMHDLGSGYSFIHVDDNGNQAVYVNNIKMTNSTFWNICVTGKTFIYSEKVNMNSIYMEYCTFYNNNGSGQYFIDFNDKTYGPETFSVFNCVFGKTPDEATNKNIRAKIEPEVVNSYCASDFYKSKGFPNITILDYTSDKLFVDPANADFHFISGTLDNSGAGDPRWWPAAE</sequence>
<evidence type="ECO:0000259" key="2">
    <source>
        <dbReference type="SMART" id="SM00060"/>
    </source>
</evidence>
<dbReference type="InterPro" id="IPR036116">
    <property type="entry name" value="FN3_sf"/>
</dbReference>
<feature type="signal peptide" evidence="1">
    <location>
        <begin position="1"/>
        <end position="24"/>
    </location>
</feature>
<dbReference type="SMART" id="SM00060">
    <property type="entry name" value="FN3"/>
    <property type="match status" value="2"/>
</dbReference>
<dbReference type="InterPro" id="IPR033427">
    <property type="entry name" value="DUF5123"/>
</dbReference>
<dbReference type="InterPro" id="IPR003961">
    <property type="entry name" value="FN3_dom"/>
</dbReference>
<accession>A0A8E1QY74</accession>
<dbReference type="Pfam" id="PF17161">
    <property type="entry name" value="DUF5123"/>
    <property type="match status" value="1"/>
</dbReference>
<dbReference type="Gene3D" id="2.60.40.10">
    <property type="entry name" value="Immunoglobulins"/>
    <property type="match status" value="1"/>
</dbReference>
<dbReference type="InterPro" id="IPR013783">
    <property type="entry name" value="Ig-like_fold"/>
</dbReference>
<dbReference type="SUPFAM" id="SSF51126">
    <property type="entry name" value="Pectin lyase-like"/>
    <property type="match status" value="1"/>
</dbReference>
<dbReference type="SUPFAM" id="SSF49265">
    <property type="entry name" value="Fibronectin type III"/>
    <property type="match status" value="1"/>
</dbReference>
<dbReference type="AlphaFoldDB" id="A0A8E1QY74"/>
<dbReference type="CDD" id="cd00063">
    <property type="entry name" value="FN3"/>
    <property type="match status" value="1"/>
</dbReference>
<comment type="caution">
    <text evidence="3">The sequence shown here is derived from an EMBL/GenBank/DDBJ whole genome shotgun (WGS) entry which is preliminary data.</text>
</comment>